<proteinExistence type="predicted"/>
<dbReference type="HOGENOM" id="CLU_3040290_0_0_9"/>
<gene>
    <name evidence="1" type="ordered locus">Bcell_0767</name>
</gene>
<organism evidence="1 2">
    <name type="scientific">Evansella cellulosilytica (strain ATCC 21833 / DSM 2522 / FERM P-1141 / JCM 9156 / N-4)</name>
    <name type="common">Bacillus cellulosilyticus</name>
    <dbReference type="NCBI Taxonomy" id="649639"/>
    <lineage>
        <taxon>Bacteria</taxon>
        <taxon>Bacillati</taxon>
        <taxon>Bacillota</taxon>
        <taxon>Bacilli</taxon>
        <taxon>Bacillales</taxon>
        <taxon>Bacillaceae</taxon>
        <taxon>Evansella</taxon>
    </lineage>
</organism>
<dbReference type="Proteomes" id="UP000001401">
    <property type="component" value="Chromosome"/>
</dbReference>
<dbReference type="KEGG" id="bco:Bcell_0767"/>
<evidence type="ECO:0000313" key="1">
    <source>
        <dbReference type="EMBL" id="ADU29048.1"/>
    </source>
</evidence>
<evidence type="ECO:0000313" key="2">
    <source>
        <dbReference type="Proteomes" id="UP000001401"/>
    </source>
</evidence>
<protein>
    <submittedName>
        <fullName evidence="1">Uncharacterized protein</fullName>
    </submittedName>
</protein>
<dbReference type="EMBL" id="CP002394">
    <property type="protein sequence ID" value="ADU29048.1"/>
    <property type="molecule type" value="Genomic_DNA"/>
</dbReference>
<dbReference type="AlphaFoldDB" id="E6U044"/>
<sequence length="54" mass="6245">MKGDAPTVTHITKDDVLRLIDNLSDDDLRIVYTFIEEYRAAEAEEKQSSFNLEK</sequence>
<name>E6U044_EVAC2</name>
<keyword evidence="2" id="KW-1185">Reference proteome</keyword>
<accession>E6U044</accession>
<reference evidence="1 2" key="1">
    <citation type="submission" date="2010-12" db="EMBL/GenBank/DDBJ databases">
        <title>Complete sequence of Bacillus cellulosilyticus DSM 2522.</title>
        <authorList>
            <consortium name="US DOE Joint Genome Institute"/>
            <person name="Lucas S."/>
            <person name="Copeland A."/>
            <person name="Lapidus A."/>
            <person name="Cheng J.-F."/>
            <person name="Bruce D."/>
            <person name="Goodwin L."/>
            <person name="Pitluck S."/>
            <person name="Chertkov O."/>
            <person name="Detter J.C."/>
            <person name="Han C."/>
            <person name="Tapia R."/>
            <person name="Land M."/>
            <person name="Hauser L."/>
            <person name="Jeffries C."/>
            <person name="Kyrpides N."/>
            <person name="Ivanova N."/>
            <person name="Mikhailova N."/>
            <person name="Brumm P."/>
            <person name="Mead D."/>
            <person name="Woyke T."/>
        </authorList>
    </citation>
    <scope>NUCLEOTIDE SEQUENCE [LARGE SCALE GENOMIC DNA]</scope>
    <source>
        <strain evidence="2">ATCC 21833 / DSM 2522 / FERM P-1141 / JCM 9156 / N-4</strain>
    </source>
</reference>